<proteinExistence type="predicted"/>
<evidence type="ECO:0000313" key="3">
    <source>
        <dbReference type="Proteomes" id="UP000224567"/>
    </source>
</evidence>
<dbReference type="AlphaFoldDB" id="A0A2G2VTS2"/>
<dbReference type="InterPro" id="IPR054722">
    <property type="entry name" value="PolX-like_BBD"/>
</dbReference>
<evidence type="ECO:0000259" key="1">
    <source>
        <dbReference type="Pfam" id="PF22936"/>
    </source>
</evidence>
<evidence type="ECO:0000313" key="2">
    <source>
        <dbReference type="EMBL" id="PHT36366.1"/>
    </source>
</evidence>
<reference evidence="3" key="2">
    <citation type="journal article" date="2017" name="J. Anim. Genet.">
        <title>Multiple reference genome sequences of hot pepper reveal the massive evolution of plant disease resistance genes by retroduplication.</title>
        <authorList>
            <person name="Kim S."/>
            <person name="Park J."/>
            <person name="Yeom S.-I."/>
            <person name="Kim Y.-M."/>
            <person name="Seo E."/>
            <person name="Kim K.-T."/>
            <person name="Kim M.-S."/>
            <person name="Lee J.M."/>
            <person name="Cheong K."/>
            <person name="Shin H.-S."/>
            <person name="Kim S.-B."/>
            <person name="Han K."/>
            <person name="Lee J."/>
            <person name="Park M."/>
            <person name="Lee H.-A."/>
            <person name="Lee H.-Y."/>
            <person name="Lee Y."/>
            <person name="Oh S."/>
            <person name="Lee J.H."/>
            <person name="Choi E."/>
            <person name="Choi E."/>
            <person name="Lee S.E."/>
            <person name="Jeon J."/>
            <person name="Kim H."/>
            <person name="Choi G."/>
            <person name="Song H."/>
            <person name="Lee J."/>
            <person name="Lee S.-C."/>
            <person name="Kwon J.-K."/>
            <person name="Lee H.-Y."/>
            <person name="Koo N."/>
            <person name="Hong Y."/>
            <person name="Kim R.W."/>
            <person name="Kang W.-H."/>
            <person name="Huh J.H."/>
            <person name="Kang B.-C."/>
            <person name="Yang T.-J."/>
            <person name="Lee Y.-H."/>
            <person name="Bennetzen J.L."/>
            <person name="Choi D."/>
        </authorList>
    </citation>
    <scope>NUCLEOTIDE SEQUENCE [LARGE SCALE GENOMIC DNA]</scope>
    <source>
        <strain evidence="3">cv. PBC81</strain>
    </source>
</reference>
<dbReference type="Pfam" id="PF22936">
    <property type="entry name" value="Pol_BBD"/>
    <property type="match status" value="1"/>
</dbReference>
<sequence length="227" mass="25670">MNTSDFNICVFKGFRPYFKDIITAYYSNTPQPWNGAGDGCTRCQICNRTNHQASTCFQCYNHTINPYAYLTHQAPIPLTQNWLLDTGASHHTAPDISGFTHVEEYKGPDQLHIGNGQGLPIQNTGSFSFSDFSNRKLSLNNILHVPSITKCLLSVQRFARDNNAFFEFHPDYFLVKDWDFKTLLLFDQSNDGLYSMSIKPQSSSSYSALSATKASSTCWHLHLGHLH</sequence>
<keyword evidence="3" id="KW-1185">Reference proteome</keyword>
<reference evidence="2 3" key="1">
    <citation type="journal article" date="2017" name="Genome Biol.">
        <title>New reference genome sequences of hot pepper reveal the massive evolution of plant disease-resistance genes by retroduplication.</title>
        <authorList>
            <person name="Kim S."/>
            <person name="Park J."/>
            <person name="Yeom S.I."/>
            <person name="Kim Y.M."/>
            <person name="Seo E."/>
            <person name="Kim K.T."/>
            <person name="Kim M.S."/>
            <person name="Lee J.M."/>
            <person name="Cheong K."/>
            <person name="Shin H.S."/>
            <person name="Kim S.B."/>
            <person name="Han K."/>
            <person name="Lee J."/>
            <person name="Park M."/>
            <person name="Lee H.A."/>
            <person name="Lee H.Y."/>
            <person name="Lee Y."/>
            <person name="Oh S."/>
            <person name="Lee J.H."/>
            <person name="Choi E."/>
            <person name="Choi E."/>
            <person name="Lee S.E."/>
            <person name="Jeon J."/>
            <person name="Kim H."/>
            <person name="Choi G."/>
            <person name="Song H."/>
            <person name="Lee J."/>
            <person name="Lee S.C."/>
            <person name="Kwon J.K."/>
            <person name="Lee H.Y."/>
            <person name="Koo N."/>
            <person name="Hong Y."/>
            <person name="Kim R.W."/>
            <person name="Kang W.H."/>
            <person name="Huh J.H."/>
            <person name="Kang B.C."/>
            <person name="Yang T.J."/>
            <person name="Lee Y.H."/>
            <person name="Bennetzen J.L."/>
            <person name="Choi D."/>
        </authorList>
    </citation>
    <scope>NUCLEOTIDE SEQUENCE [LARGE SCALE GENOMIC DNA]</scope>
    <source>
        <strain evidence="3">cv. PBC81</strain>
    </source>
</reference>
<name>A0A2G2VTS2_CAPBA</name>
<feature type="domain" description="Retrovirus-related Pol polyprotein from transposon TNT 1-94-like beta-barrel" evidence="1">
    <location>
        <begin position="82"/>
        <end position="159"/>
    </location>
</feature>
<dbReference type="OrthoDB" id="1752333at2759"/>
<comment type="caution">
    <text evidence="2">The sequence shown here is derived from an EMBL/GenBank/DDBJ whole genome shotgun (WGS) entry which is preliminary data.</text>
</comment>
<gene>
    <name evidence="2" type="ORF">CQW23_24066</name>
</gene>
<accession>A0A2G2VTS2</accession>
<dbReference type="Proteomes" id="UP000224567">
    <property type="component" value="Unassembled WGS sequence"/>
</dbReference>
<dbReference type="EMBL" id="MLFT02000010">
    <property type="protein sequence ID" value="PHT36366.1"/>
    <property type="molecule type" value="Genomic_DNA"/>
</dbReference>
<protein>
    <recommendedName>
        <fullName evidence="1">Retrovirus-related Pol polyprotein from transposon TNT 1-94-like beta-barrel domain-containing protein</fullName>
    </recommendedName>
</protein>
<organism evidence="2 3">
    <name type="scientific">Capsicum baccatum</name>
    <name type="common">Peruvian pepper</name>
    <dbReference type="NCBI Taxonomy" id="33114"/>
    <lineage>
        <taxon>Eukaryota</taxon>
        <taxon>Viridiplantae</taxon>
        <taxon>Streptophyta</taxon>
        <taxon>Embryophyta</taxon>
        <taxon>Tracheophyta</taxon>
        <taxon>Spermatophyta</taxon>
        <taxon>Magnoliopsida</taxon>
        <taxon>eudicotyledons</taxon>
        <taxon>Gunneridae</taxon>
        <taxon>Pentapetalae</taxon>
        <taxon>asterids</taxon>
        <taxon>lamiids</taxon>
        <taxon>Solanales</taxon>
        <taxon>Solanaceae</taxon>
        <taxon>Solanoideae</taxon>
        <taxon>Capsiceae</taxon>
        <taxon>Capsicum</taxon>
    </lineage>
</organism>